<name>A0A9W6RXS1_9ACTN</name>
<evidence type="ECO:0000313" key="2">
    <source>
        <dbReference type="EMBL" id="GLY83764.1"/>
    </source>
</evidence>
<dbReference type="AlphaFoldDB" id="A0A9W6RXS1"/>
<reference evidence="2" key="1">
    <citation type="submission" date="2023-03" db="EMBL/GenBank/DDBJ databases">
        <title>Actinoallomurus iriomotensis NBRC 103684.</title>
        <authorList>
            <person name="Ichikawa N."/>
            <person name="Sato H."/>
            <person name="Tonouchi N."/>
        </authorList>
    </citation>
    <scope>NUCLEOTIDE SEQUENCE</scope>
    <source>
        <strain evidence="2">NBRC 103684</strain>
    </source>
</reference>
<gene>
    <name evidence="2" type="ORF">Airi02_016930</name>
</gene>
<feature type="region of interest" description="Disordered" evidence="1">
    <location>
        <begin position="1"/>
        <end position="24"/>
    </location>
</feature>
<comment type="caution">
    <text evidence="2">The sequence shown here is derived from an EMBL/GenBank/DDBJ whole genome shotgun (WGS) entry which is preliminary data.</text>
</comment>
<feature type="region of interest" description="Disordered" evidence="1">
    <location>
        <begin position="60"/>
        <end position="98"/>
    </location>
</feature>
<accession>A0A9W6RXS1</accession>
<proteinExistence type="predicted"/>
<dbReference type="EMBL" id="BSTK01000002">
    <property type="protein sequence ID" value="GLY83764.1"/>
    <property type="molecule type" value="Genomic_DNA"/>
</dbReference>
<sequence>MCPGWTADQLFEPGSAETDLSAGEASPIVPAATALPESAIGASSISTVAEVAVRIEAEPRAMETSAAESATGTPHGVGAGPSGRADRAAVSLTSADTE</sequence>
<evidence type="ECO:0000313" key="3">
    <source>
        <dbReference type="Proteomes" id="UP001165074"/>
    </source>
</evidence>
<dbReference type="RefSeq" id="WP_285568359.1">
    <property type="nucleotide sequence ID" value="NZ_BSTK01000002.1"/>
</dbReference>
<keyword evidence="3" id="KW-1185">Reference proteome</keyword>
<dbReference type="Proteomes" id="UP001165074">
    <property type="component" value="Unassembled WGS sequence"/>
</dbReference>
<evidence type="ECO:0000256" key="1">
    <source>
        <dbReference type="SAM" id="MobiDB-lite"/>
    </source>
</evidence>
<protein>
    <submittedName>
        <fullName evidence="2">Uncharacterized protein</fullName>
    </submittedName>
</protein>
<organism evidence="2 3">
    <name type="scientific">Actinoallomurus iriomotensis</name>
    <dbReference type="NCBI Taxonomy" id="478107"/>
    <lineage>
        <taxon>Bacteria</taxon>
        <taxon>Bacillati</taxon>
        <taxon>Actinomycetota</taxon>
        <taxon>Actinomycetes</taxon>
        <taxon>Streptosporangiales</taxon>
        <taxon>Thermomonosporaceae</taxon>
        <taxon>Actinoallomurus</taxon>
    </lineage>
</organism>